<sequence length="523" mass="57116">MNNSDSDTPSSFRDDDSHHRNDEIQQDNFRTATALASDEVVQRFGSASAEYLKGYRGIDNETGQRFAKGLADVAKHKVHPDYAAQNIKQQAGFSAEIAATSRDNTEAIIHRHSVRTVRSDDLPEYGKNHNVVDRVQLLDGTIIDGSQRQMKFVGNRNKLFSKIAEEDGKFARYRGVKLELPSEQFEGAEIFCRQKSQELCDQANEVEARGKQDVAAKLRREADNYDQLADNVSDSGLTTEQAIYYRQHPKLATAMDIARTCHRAGIEGAKYGAAIGVAISLLTNAFNVAQRDKSLGDAVQAVASDTTKAAALGYSTAFAGSALKASLQQSEKQTLRALAGTSVPALAVNICLSLGISVKRYVNDEISEVEFLNEVGEKGAGMLSSGMMAALGQLAIPIPVVGAAIGGMIGYTLSSLFYQSALDAARGVALSRERLQHIRAIQTVARARIAEEQAMLDEFTHREMPQLHRETEHLFKAVATGAHDIDSLTLAINDYATLLGKQLQFHTISEFEAFMDSDRPLTL</sequence>
<dbReference type="RefSeq" id="WP_264091445.1">
    <property type="nucleotide sequence ID" value="NZ_JAMPJT010000016.1"/>
</dbReference>
<evidence type="ECO:0000256" key="1">
    <source>
        <dbReference type="SAM" id="MobiDB-lite"/>
    </source>
</evidence>
<dbReference type="AlphaFoldDB" id="A0AA42C6M4"/>
<dbReference type="Proteomes" id="UP001165569">
    <property type="component" value="Unassembled WGS sequence"/>
</dbReference>
<accession>A0AA42C6M4</accession>
<evidence type="ECO:0000313" key="3">
    <source>
        <dbReference type="EMBL" id="MCV9883753.1"/>
    </source>
</evidence>
<gene>
    <name evidence="2" type="ORF">NC803_16420</name>
    <name evidence="3" type="ORF">NC856_15945</name>
</gene>
<organism evidence="2 5">
    <name type="scientific">Brenneria izbisi</name>
    <dbReference type="NCBI Taxonomy" id="2939450"/>
    <lineage>
        <taxon>Bacteria</taxon>
        <taxon>Pseudomonadati</taxon>
        <taxon>Pseudomonadota</taxon>
        <taxon>Gammaproteobacteria</taxon>
        <taxon>Enterobacterales</taxon>
        <taxon>Pectobacteriaceae</taxon>
        <taxon>Brenneria</taxon>
    </lineage>
</organism>
<feature type="compositionally biased region" description="Basic and acidic residues" evidence="1">
    <location>
        <begin position="12"/>
        <end position="23"/>
    </location>
</feature>
<evidence type="ECO:0000313" key="4">
    <source>
        <dbReference type="Proteomes" id="UP001165568"/>
    </source>
</evidence>
<comment type="caution">
    <text evidence="2">The sequence shown here is derived from an EMBL/GenBank/DDBJ whole genome shotgun (WGS) entry which is preliminary data.</text>
</comment>
<dbReference type="EMBL" id="JAMPJU010000016">
    <property type="protein sequence ID" value="MCV9883753.1"/>
    <property type="molecule type" value="Genomic_DNA"/>
</dbReference>
<protein>
    <submittedName>
        <fullName evidence="2">Uncharacterized protein</fullName>
    </submittedName>
</protein>
<feature type="region of interest" description="Disordered" evidence="1">
    <location>
        <begin position="1"/>
        <end position="28"/>
    </location>
</feature>
<evidence type="ECO:0000313" key="2">
    <source>
        <dbReference type="EMBL" id="MCV9880419.1"/>
    </source>
</evidence>
<dbReference type="Proteomes" id="UP001165568">
    <property type="component" value="Unassembled WGS sequence"/>
</dbReference>
<keyword evidence="4" id="KW-1185">Reference proteome</keyword>
<proteinExistence type="predicted"/>
<reference evidence="2" key="1">
    <citation type="submission" date="2022-04" db="EMBL/GenBank/DDBJ databases">
        <title>Brenneria sp. isolated from walnut trees in Serbia.</title>
        <authorList>
            <person name="Gasic K."/>
            <person name="Zlatkovic N."/>
            <person name="Kuzmanovic N."/>
        </authorList>
    </citation>
    <scope>NUCLEOTIDE SEQUENCE</scope>
    <source>
        <strain evidence="3">KBI 423</strain>
        <strain evidence="2">KBI 447</strain>
    </source>
</reference>
<dbReference type="EMBL" id="JAMPJT010000016">
    <property type="protein sequence ID" value="MCV9880419.1"/>
    <property type="molecule type" value="Genomic_DNA"/>
</dbReference>
<evidence type="ECO:0000313" key="5">
    <source>
        <dbReference type="Proteomes" id="UP001165569"/>
    </source>
</evidence>
<feature type="compositionally biased region" description="Polar residues" evidence="1">
    <location>
        <begin position="1"/>
        <end position="11"/>
    </location>
</feature>
<name>A0AA42C6M4_9GAMM</name>